<gene>
    <name evidence="1" type="ORF">I4F81_006160</name>
</gene>
<keyword evidence="2" id="KW-1185">Reference proteome</keyword>
<comment type="caution">
    <text evidence="1">The sequence shown here is derived from an EMBL/GenBank/DDBJ whole genome shotgun (WGS) entry which is preliminary data.</text>
</comment>
<reference evidence="1" key="1">
    <citation type="submission" date="2019-11" db="EMBL/GenBank/DDBJ databases">
        <title>Nori genome reveals adaptations in red seaweeds to the harsh intertidal environment.</title>
        <authorList>
            <person name="Wang D."/>
            <person name="Mao Y."/>
        </authorList>
    </citation>
    <scope>NUCLEOTIDE SEQUENCE</scope>
    <source>
        <tissue evidence="1">Gametophyte</tissue>
    </source>
</reference>
<protein>
    <submittedName>
        <fullName evidence="1">Uncharacterized protein</fullName>
    </submittedName>
</protein>
<evidence type="ECO:0000313" key="2">
    <source>
        <dbReference type="Proteomes" id="UP000798662"/>
    </source>
</evidence>
<evidence type="ECO:0000313" key="1">
    <source>
        <dbReference type="EMBL" id="KAK1863606.1"/>
    </source>
</evidence>
<name>A0ACC3C0Y4_PYRYE</name>
<sequence length="254" mass="25634">MYDGDVGVTAPAGAGAPSPGALPCREAEMDELRDFVAAATAPVPAGRSLYISGVPGTGKTATVRAVLAEAVQAPAAPPARPLRVVEVNGMALPDPAAAYSALYEAMDALVTRRPRVLFDLLEWPTRSASALAVIGISNTMDLPERLLLPRLASRLGVGRLIYMPYTSAQLTTILRAALPDRAAKDLTAASTTEASLAALAPAELLAAAAVAGRLRASGLPAMAARDLPAAVAALHARASRAATAARGGGKGGGG</sequence>
<proteinExistence type="predicted"/>
<accession>A0ACC3C0Y4</accession>
<dbReference type="Proteomes" id="UP000798662">
    <property type="component" value="Chromosome 2"/>
</dbReference>
<dbReference type="EMBL" id="CM020619">
    <property type="protein sequence ID" value="KAK1863606.1"/>
    <property type="molecule type" value="Genomic_DNA"/>
</dbReference>
<organism evidence="1 2">
    <name type="scientific">Pyropia yezoensis</name>
    <name type="common">Susabi-nori</name>
    <name type="synonym">Porphyra yezoensis</name>
    <dbReference type="NCBI Taxonomy" id="2788"/>
    <lineage>
        <taxon>Eukaryota</taxon>
        <taxon>Rhodophyta</taxon>
        <taxon>Bangiophyceae</taxon>
        <taxon>Bangiales</taxon>
        <taxon>Bangiaceae</taxon>
        <taxon>Pyropia</taxon>
    </lineage>
</organism>